<proteinExistence type="predicted"/>
<comment type="caution">
    <text evidence="1">The sequence shown here is derived from an EMBL/GenBank/DDBJ whole genome shotgun (WGS) entry which is preliminary data.</text>
</comment>
<evidence type="ECO:0000313" key="2">
    <source>
        <dbReference type="Proteomes" id="UP000273159"/>
    </source>
</evidence>
<gene>
    <name evidence="1" type="ORF">D7Z96_05820</name>
</gene>
<name>A0A3B0G477_PSEPS</name>
<dbReference type="Proteomes" id="UP000273159">
    <property type="component" value="Unassembled WGS sequence"/>
</dbReference>
<protein>
    <submittedName>
        <fullName evidence="1">Uncharacterized protein</fullName>
    </submittedName>
</protein>
<dbReference type="AlphaFoldDB" id="A0A3B0G477"/>
<sequence>MCHPATRSSDGSAGAPRYLFRSPFLLQDEGVLACRPRHDCRPQSSMIRGVLSPGSGRCRRDR</sequence>
<reference evidence="2" key="2">
    <citation type="submission" date="2018-10" db="EMBL/GenBank/DDBJ databases">
        <authorList>
            <person name="Wang Y."/>
            <person name="Wang J."/>
            <person name="Yang X."/>
            <person name="Wang Z."/>
            <person name="Huang Y."/>
        </authorList>
    </citation>
    <scope>NUCLEOTIDE SEQUENCE [LARGE SCALE GENOMIC DNA]</scope>
    <source>
        <strain evidence="2">J015</strain>
    </source>
</reference>
<reference evidence="1 2" key="1">
    <citation type="submission" date="2018-10" db="EMBL/GenBank/DDBJ databases">
        <title>Genome-guide identification and characterization of bacteria that degrade polycyclic aromatic hydrocarbons and resist hexavalent chromium simultaneously.</title>
        <authorList>
            <person name="Feng H."/>
        </authorList>
    </citation>
    <scope>NUCLEOTIDE SEQUENCE [LARGE SCALE GENOMIC DNA]</scope>
    <source>
        <strain evidence="1 2">J015</strain>
    </source>
</reference>
<organism evidence="1 2">
    <name type="scientific">Pseudarthrobacter phenanthrenivorans</name>
    <name type="common">Arthrobacter phenanthrenivorans</name>
    <dbReference type="NCBI Taxonomy" id="361575"/>
    <lineage>
        <taxon>Bacteria</taxon>
        <taxon>Bacillati</taxon>
        <taxon>Actinomycetota</taxon>
        <taxon>Actinomycetes</taxon>
        <taxon>Micrococcales</taxon>
        <taxon>Micrococcaceae</taxon>
        <taxon>Pseudarthrobacter</taxon>
    </lineage>
</organism>
<accession>A0A3B0G477</accession>
<evidence type="ECO:0000313" key="1">
    <source>
        <dbReference type="EMBL" id="RKO25327.1"/>
    </source>
</evidence>
<dbReference type="EMBL" id="RBNH01000004">
    <property type="protein sequence ID" value="RKO25327.1"/>
    <property type="molecule type" value="Genomic_DNA"/>
</dbReference>